<sequence>MWKCSLLGLALLSSSRASAHTRPINARSEKITWASCGLDEPSILCGNLTVPMDYTNPDSKATIDLQLLKVPAVYSPKKASVLFNFGGPGLEARLTLAGMSQQLLALTGGHYDLIAHDPRGTANTLTVSCFNTSAERINTYYYDTKNIADPEDTALIGKAWGGSKVLANACYNYPGFPQNASMVGTAFSARDLMQIVDAIEPDGLLRYWGLSYGTVLGATVASMFPDRIDRIVLDGVTNPHEFNNGYDIELWADADTTFTNFVIECLKVPNRCAFSNRNSTADDIEKDIYNILEGLKREPLVHGTTIIDPTLVRTMIRFALYSPSTFEPLSIALNSLLPPSNLTLFQAIHKQMPGSSVDLLAADESPSAIHCGDKNAPQRTFEEMEEVFEALSNESKLLGSSGIVLAQFCANWPISAKERYQGDFSVKTRHPMLVVGNTFDSTTPLRSAQNVSAGFHSSILVENGGFGHGSHAHGSACTYRIIRDYFVTGSLPEADTFCETSYGPFENKSAIDVLKEIGFLDFA</sequence>
<evidence type="ECO:0000313" key="6">
    <source>
        <dbReference type="EMBL" id="KAL2782910.1"/>
    </source>
</evidence>
<comment type="similarity">
    <text evidence="1">Belongs to the peptidase S33 family.</text>
</comment>
<dbReference type="InterPro" id="IPR051601">
    <property type="entry name" value="Serine_prot/Carboxylest_S33"/>
</dbReference>
<dbReference type="EMBL" id="JBFTWV010000298">
    <property type="protein sequence ID" value="KAL2782910.1"/>
    <property type="molecule type" value="Genomic_DNA"/>
</dbReference>
<evidence type="ECO:0000259" key="5">
    <source>
        <dbReference type="Pfam" id="PF08386"/>
    </source>
</evidence>
<feature type="domain" description="Peptidase S33 tripeptidyl aminopeptidase-like C-terminal" evidence="5">
    <location>
        <begin position="407"/>
        <end position="498"/>
    </location>
</feature>
<protein>
    <submittedName>
        <fullName evidence="6">TAP-like protein-domain-containing protein</fullName>
    </submittedName>
</protein>
<accession>A0ABR4FI46</accession>
<evidence type="ECO:0000313" key="7">
    <source>
        <dbReference type="Proteomes" id="UP001610563"/>
    </source>
</evidence>
<feature type="chain" id="PRO_5045910099" evidence="3">
    <location>
        <begin position="22"/>
        <end position="523"/>
    </location>
</feature>
<evidence type="ECO:0000256" key="1">
    <source>
        <dbReference type="ARBA" id="ARBA00010088"/>
    </source>
</evidence>
<dbReference type="PANTHER" id="PTHR43248:SF25">
    <property type="entry name" value="AB HYDROLASE-1 DOMAIN-CONTAINING PROTEIN-RELATED"/>
    <property type="match status" value="1"/>
</dbReference>
<dbReference type="InterPro" id="IPR013595">
    <property type="entry name" value="Pept_S33_TAP-like_C"/>
</dbReference>
<keyword evidence="2" id="KW-0378">Hydrolase</keyword>
<evidence type="ECO:0000256" key="2">
    <source>
        <dbReference type="ARBA" id="ARBA00022801"/>
    </source>
</evidence>
<dbReference type="Pfam" id="PF08386">
    <property type="entry name" value="Abhydrolase_4"/>
    <property type="match status" value="1"/>
</dbReference>
<dbReference type="PANTHER" id="PTHR43248">
    <property type="entry name" value="2-SUCCINYL-6-HYDROXY-2,4-CYCLOHEXADIENE-1-CARBOXYLATE SYNTHASE"/>
    <property type="match status" value="1"/>
</dbReference>
<dbReference type="SUPFAM" id="SSF53474">
    <property type="entry name" value="alpha/beta-Hydrolases"/>
    <property type="match status" value="1"/>
</dbReference>
<evidence type="ECO:0000256" key="3">
    <source>
        <dbReference type="SAM" id="SignalP"/>
    </source>
</evidence>
<gene>
    <name evidence="6" type="ORF">BJX66DRAFT_345410</name>
</gene>
<dbReference type="Gene3D" id="3.40.50.1820">
    <property type="entry name" value="alpha/beta hydrolase"/>
    <property type="match status" value="1"/>
</dbReference>
<dbReference type="InterPro" id="IPR000073">
    <property type="entry name" value="AB_hydrolase_1"/>
</dbReference>
<dbReference type="InterPro" id="IPR029058">
    <property type="entry name" value="AB_hydrolase_fold"/>
</dbReference>
<comment type="caution">
    <text evidence="6">The sequence shown here is derived from an EMBL/GenBank/DDBJ whole genome shotgun (WGS) entry which is preliminary data.</text>
</comment>
<proteinExistence type="inferred from homology"/>
<dbReference type="Proteomes" id="UP001610563">
    <property type="component" value="Unassembled WGS sequence"/>
</dbReference>
<organism evidence="6 7">
    <name type="scientific">Aspergillus keveii</name>
    <dbReference type="NCBI Taxonomy" id="714993"/>
    <lineage>
        <taxon>Eukaryota</taxon>
        <taxon>Fungi</taxon>
        <taxon>Dikarya</taxon>
        <taxon>Ascomycota</taxon>
        <taxon>Pezizomycotina</taxon>
        <taxon>Eurotiomycetes</taxon>
        <taxon>Eurotiomycetidae</taxon>
        <taxon>Eurotiales</taxon>
        <taxon>Aspergillaceae</taxon>
        <taxon>Aspergillus</taxon>
        <taxon>Aspergillus subgen. Nidulantes</taxon>
    </lineage>
</organism>
<reference evidence="6 7" key="1">
    <citation type="submission" date="2024-07" db="EMBL/GenBank/DDBJ databases">
        <title>Section-level genome sequencing and comparative genomics of Aspergillus sections Usti and Cavernicolus.</title>
        <authorList>
            <consortium name="Lawrence Berkeley National Laboratory"/>
            <person name="Nybo J.L."/>
            <person name="Vesth T.C."/>
            <person name="Theobald S."/>
            <person name="Frisvad J.C."/>
            <person name="Larsen T.O."/>
            <person name="Kjaerboelling I."/>
            <person name="Rothschild-Mancinelli K."/>
            <person name="Lyhne E.K."/>
            <person name="Kogle M.E."/>
            <person name="Barry K."/>
            <person name="Clum A."/>
            <person name="Na H."/>
            <person name="Ledsgaard L."/>
            <person name="Lin J."/>
            <person name="Lipzen A."/>
            <person name="Kuo A."/>
            <person name="Riley R."/>
            <person name="Mondo S."/>
            <person name="Labutti K."/>
            <person name="Haridas S."/>
            <person name="Pangalinan J."/>
            <person name="Salamov A.A."/>
            <person name="Simmons B.A."/>
            <person name="Magnuson J.K."/>
            <person name="Chen J."/>
            <person name="Drula E."/>
            <person name="Henrissat B."/>
            <person name="Wiebenga A."/>
            <person name="Lubbers R.J."/>
            <person name="Gomes A.C."/>
            <person name="Makela M.R."/>
            <person name="Stajich J."/>
            <person name="Grigoriev I.V."/>
            <person name="Mortensen U.H."/>
            <person name="De Vries R.P."/>
            <person name="Baker S.E."/>
            <person name="Andersen M.R."/>
        </authorList>
    </citation>
    <scope>NUCLEOTIDE SEQUENCE [LARGE SCALE GENOMIC DNA]</scope>
    <source>
        <strain evidence="6 7">CBS 209.92</strain>
    </source>
</reference>
<feature type="signal peptide" evidence="3">
    <location>
        <begin position="1"/>
        <end position="21"/>
    </location>
</feature>
<keyword evidence="7" id="KW-1185">Reference proteome</keyword>
<dbReference type="Pfam" id="PF00561">
    <property type="entry name" value="Abhydrolase_1"/>
    <property type="match status" value="1"/>
</dbReference>
<keyword evidence="3" id="KW-0732">Signal</keyword>
<feature type="domain" description="AB hydrolase-1" evidence="4">
    <location>
        <begin position="170"/>
        <end position="266"/>
    </location>
</feature>
<evidence type="ECO:0000259" key="4">
    <source>
        <dbReference type="Pfam" id="PF00561"/>
    </source>
</evidence>
<name>A0ABR4FI46_9EURO</name>